<dbReference type="PANTHER" id="PTHR30537:SF30">
    <property type="entry name" value="TRANSCRIPTIONAL REGULATOR-RELATED"/>
    <property type="match status" value="1"/>
</dbReference>
<dbReference type="Pfam" id="PF03466">
    <property type="entry name" value="LysR_substrate"/>
    <property type="match status" value="1"/>
</dbReference>
<evidence type="ECO:0000259" key="5">
    <source>
        <dbReference type="PROSITE" id="PS50931"/>
    </source>
</evidence>
<dbReference type="InterPro" id="IPR058163">
    <property type="entry name" value="LysR-type_TF_proteobact-type"/>
</dbReference>
<organism evidence="6 7">
    <name type="scientific">Ruegeria haliotis</name>
    <dbReference type="NCBI Taxonomy" id="2747601"/>
    <lineage>
        <taxon>Bacteria</taxon>
        <taxon>Pseudomonadati</taxon>
        <taxon>Pseudomonadota</taxon>
        <taxon>Alphaproteobacteria</taxon>
        <taxon>Rhodobacterales</taxon>
        <taxon>Roseobacteraceae</taxon>
        <taxon>Ruegeria</taxon>
    </lineage>
</organism>
<dbReference type="EMBL" id="JABXWT010000028">
    <property type="protein sequence ID" value="NVO58490.1"/>
    <property type="molecule type" value="Genomic_DNA"/>
</dbReference>
<keyword evidence="4" id="KW-0804">Transcription</keyword>
<accession>A0ABX2PXX2</accession>
<comment type="similarity">
    <text evidence="1">Belongs to the LysR transcriptional regulatory family.</text>
</comment>
<dbReference type="InterPro" id="IPR036390">
    <property type="entry name" value="WH_DNA-bd_sf"/>
</dbReference>
<dbReference type="Pfam" id="PF00126">
    <property type="entry name" value="HTH_1"/>
    <property type="match status" value="1"/>
</dbReference>
<protein>
    <submittedName>
        <fullName evidence="6">LysR family transcriptional regulator</fullName>
    </submittedName>
</protein>
<name>A0ABX2PXX2_9RHOB</name>
<keyword evidence="2" id="KW-0805">Transcription regulation</keyword>
<evidence type="ECO:0000256" key="3">
    <source>
        <dbReference type="ARBA" id="ARBA00023125"/>
    </source>
</evidence>
<dbReference type="RefSeq" id="WP_176867532.1">
    <property type="nucleotide sequence ID" value="NZ_JABXWT010000028.1"/>
</dbReference>
<dbReference type="CDD" id="cd08422">
    <property type="entry name" value="PBP2_CrgA_like"/>
    <property type="match status" value="1"/>
</dbReference>
<dbReference type="Gene3D" id="3.40.190.290">
    <property type="match status" value="1"/>
</dbReference>
<evidence type="ECO:0000256" key="1">
    <source>
        <dbReference type="ARBA" id="ARBA00009437"/>
    </source>
</evidence>
<dbReference type="PANTHER" id="PTHR30537">
    <property type="entry name" value="HTH-TYPE TRANSCRIPTIONAL REGULATOR"/>
    <property type="match status" value="1"/>
</dbReference>
<evidence type="ECO:0000256" key="2">
    <source>
        <dbReference type="ARBA" id="ARBA00023015"/>
    </source>
</evidence>
<dbReference type="InterPro" id="IPR000847">
    <property type="entry name" value="LysR_HTH_N"/>
</dbReference>
<dbReference type="Gene3D" id="1.10.10.10">
    <property type="entry name" value="Winged helix-like DNA-binding domain superfamily/Winged helix DNA-binding domain"/>
    <property type="match status" value="1"/>
</dbReference>
<feature type="domain" description="HTH lysR-type" evidence="5">
    <location>
        <begin position="6"/>
        <end position="63"/>
    </location>
</feature>
<keyword evidence="3" id="KW-0238">DNA-binding</keyword>
<keyword evidence="7" id="KW-1185">Reference proteome</keyword>
<dbReference type="InterPro" id="IPR005119">
    <property type="entry name" value="LysR_subst-bd"/>
</dbReference>
<sequence>MDHNKDLFDGMVLFCTVVAQESMSAAAKVLGHTPSHVSKEIARLETRLGTRLLNRTTRRLSLTESGRIYYENARRIVEDARAMQDRLHSLGDRPFGELRMSVPVVFAHGWLNQWLPEFLDRYPDVNLHLDISERHSDIIGEGIDLLVRIGTLPSSDLVARELLSTRGLTVASPSYLKRNGIPHHPTDLKDHDLIDFSFHGVNQSWAYAGQGGEVVTVPISPRIRCDDAHTEKVLALAGCGITRLPEISCQTELEAGTLVPILTAFENPPLGIHVIYASRENLPAKTRAMIDFLVEKIR</sequence>
<dbReference type="Proteomes" id="UP000630805">
    <property type="component" value="Unassembled WGS sequence"/>
</dbReference>
<evidence type="ECO:0000313" key="6">
    <source>
        <dbReference type="EMBL" id="NVO58490.1"/>
    </source>
</evidence>
<evidence type="ECO:0000256" key="4">
    <source>
        <dbReference type="ARBA" id="ARBA00023163"/>
    </source>
</evidence>
<dbReference type="InterPro" id="IPR036388">
    <property type="entry name" value="WH-like_DNA-bd_sf"/>
</dbReference>
<dbReference type="SUPFAM" id="SSF46785">
    <property type="entry name" value="Winged helix' DNA-binding domain"/>
    <property type="match status" value="1"/>
</dbReference>
<proteinExistence type="inferred from homology"/>
<comment type="caution">
    <text evidence="6">The sequence shown here is derived from an EMBL/GenBank/DDBJ whole genome shotgun (WGS) entry which is preliminary data.</text>
</comment>
<dbReference type="PROSITE" id="PS50931">
    <property type="entry name" value="HTH_LYSR"/>
    <property type="match status" value="1"/>
</dbReference>
<reference evidence="6 7" key="1">
    <citation type="submission" date="2020-06" db="EMBL/GenBank/DDBJ databases">
        <authorList>
            <person name="Cao W.R."/>
        </authorList>
    </citation>
    <scope>NUCLEOTIDE SEQUENCE [LARGE SCALE GENOMIC DNA]</scope>
    <source>
        <strain evidence="6 7">B1Z28</strain>
    </source>
</reference>
<evidence type="ECO:0000313" key="7">
    <source>
        <dbReference type="Proteomes" id="UP000630805"/>
    </source>
</evidence>
<gene>
    <name evidence="6" type="ORF">HW561_22155</name>
</gene>
<dbReference type="SUPFAM" id="SSF53850">
    <property type="entry name" value="Periplasmic binding protein-like II"/>
    <property type="match status" value="1"/>
</dbReference>